<protein>
    <submittedName>
        <fullName evidence="4">Tryptophanase</fullName>
    </submittedName>
</protein>
<name>W1YSG0_9ZZZZ</name>
<dbReference type="InterPro" id="IPR001597">
    <property type="entry name" value="ArAA_b-elim_lyase/Thr_aldolase"/>
</dbReference>
<feature type="non-terminal residue" evidence="4">
    <location>
        <position position="1"/>
    </location>
</feature>
<dbReference type="InterPro" id="IPR015424">
    <property type="entry name" value="PyrdxlP-dep_Trfase"/>
</dbReference>
<dbReference type="SUPFAM" id="SSF53383">
    <property type="entry name" value="PLP-dependent transferases"/>
    <property type="match status" value="1"/>
</dbReference>
<reference evidence="4" key="1">
    <citation type="submission" date="2013-12" db="EMBL/GenBank/DDBJ databases">
        <title>A Varibaculum cambriense genome reconstructed from a premature infant gut community with otherwise low bacterial novelty that shifts toward anaerobic metabolism during the third week of life.</title>
        <authorList>
            <person name="Brown C.T."/>
            <person name="Sharon I."/>
            <person name="Thomas B.C."/>
            <person name="Castelle C.J."/>
            <person name="Morowitz M.J."/>
            <person name="Banfield J.F."/>
        </authorList>
    </citation>
    <scope>NUCLEOTIDE SEQUENCE</scope>
</reference>
<sequence>GDEAYSGSRSYYALAESVKNIFGYQYTIPTHQGRGAEQIYIPVLIKKREQEKGLDRSKMVAFSNYFFDTTQGHSQINGCTGFN</sequence>
<dbReference type="GO" id="GO:0016829">
    <property type="term" value="F:lyase activity"/>
    <property type="evidence" value="ECO:0007669"/>
    <property type="project" value="InterPro"/>
</dbReference>
<evidence type="ECO:0000256" key="1">
    <source>
        <dbReference type="ARBA" id="ARBA00001933"/>
    </source>
</evidence>
<evidence type="ECO:0000256" key="2">
    <source>
        <dbReference type="ARBA" id="ARBA00022898"/>
    </source>
</evidence>
<dbReference type="AlphaFoldDB" id="W1YSG0"/>
<comment type="caution">
    <text evidence="4">The sequence shown here is derived from an EMBL/GenBank/DDBJ whole genome shotgun (WGS) entry which is preliminary data.</text>
</comment>
<feature type="non-terminal residue" evidence="4">
    <location>
        <position position="83"/>
    </location>
</feature>
<accession>W1YSG0</accession>
<comment type="cofactor">
    <cofactor evidence="1">
        <name>pyridoxal 5'-phosphate</name>
        <dbReference type="ChEBI" id="CHEBI:597326"/>
    </cofactor>
</comment>
<evidence type="ECO:0000313" key="4">
    <source>
        <dbReference type="EMBL" id="ETJ45498.1"/>
    </source>
</evidence>
<dbReference type="InterPro" id="IPR015421">
    <property type="entry name" value="PyrdxlP-dep_Trfase_major"/>
</dbReference>
<evidence type="ECO:0000259" key="3">
    <source>
        <dbReference type="Pfam" id="PF01212"/>
    </source>
</evidence>
<dbReference type="EMBL" id="AZMM01000511">
    <property type="protein sequence ID" value="ETJ45498.1"/>
    <property type="molecule type" value="Genomic_DNA"/>
</dbReference>
<dbReference type="Gene3D" id="3.40.640.10">
    <property type="entry name" value="Type I PLP-dependent aspartate aminotransferase-like (Major domain)"/>
    <property type="match status" value="1"/>
</dbReference>
<dbReference type="PANTHER" id="PTHR32325:SF4">
    <property type="entry name" value="TRYPTOPHANASE"/>
    <property type="match status" value="1"/>
</dbReference>
<feature type="domain" description="Aromatic amino acid beta-eliminating lyase/threonine aldolase" evidence="3">
    <location>
        <begin position="1"/>
        <end position="79"/>
    </location>
</feature>
<dbReference type="GO" id="GO:0006520">
    <property type="term" value="P:amino acid metabolic process"/>
    <property type="evidence" value="ECO:0007669"/>
    <property type="project" value="InterPro"/>
</dbReference>
<keyword evidence="2" id="KW-0663">Pyridoxal phosphate</keyword>
<proteinExistence type="predicted"/>
<dbReference type="PANTHER" id="PTHR32325">
    <property type="entry name" value="BETA-ELIMINATING LYASE-LIKE PROTEIN-RELATED"/>
    <property type="match status" value="1"/>
</dbReference>
<dbReference type="Pfam" id="PF01212">
    <property type="entry name" value="Beta_elim_lyase"/>
    <property type="match status" value="1"/>
</dbReference>
<gene>
    <name evidence="4" type="ORF">Q604_UNBC00511G0001</name>
</gene>
<organism evidence="4">
    <name type="scientific">human gut metagenome</name>
    <dbReference type="NCBI Taxonomy" id="408170"/>
    <lineage>
        <taxon>unclassified sequences</taxon>
        <taxon>metagenomes</taxon>
        <taxon>organismal metagenomes</taxon>
    </lineage>
</organism>